<dbReference type="CDD" id="cd02440">
    <property type="entry name" value="AdoMet_MTases"/>
    <property type="match status" value="1"/>
</dbReference>
<dbReference type="GO" id="GO:0032259">
    <property type="term" value="P:methylation"/>
    <property type="evidence" value="ECO:0007669"/>
    <property type="project" value="UniProtKB-KW"/>
</dbReference>
<dbReference type="EMBL" id="JAAECE010000002">
    <property type="protein sequence ID" value="KAF1805790.1"/>
    <property type="molecule type" value="Genomic_DNA"/>
</dbReference>
<reference evidence="1 2" key="1">
    <citation type="submission" date="2019-09" db="EMBL/GenBank/DDBJ databases">
        <authorList>
            <consortium name="DOE Joint Genome Institute"/>
            <person name="Mondo S.J."/>
            <person name="Navarro-Mendoza M.I."/>
            <person name="Perez-Arques C."/>
            <person name="Panchal S."/>
            <person name="Nicolas F.E."/>
            <person name="Ganguly P."/>
            <person name="Pangilinan J."/>
            <person name="Grigoriev I."/>
            <person name="Heitman J."/>
            <person name="Sanya K."/>
            <person name="Garre V."/>
        </authorList>
    </citation>
    <scope>NUCLEOTIDE SEQUENCE [LARGE SCALE GENOMIC DNA]</scope>
    <source>
        <strain evidence="1 2">MU402</strain>
    </source>
</reference>
<gene>
    <name evidence="1" type="ORF">FB192DRAFT_1434148</name>
</gene>
<proteinExistence type="predicted"/>
<dbReference type="InterPro" id="IPR019410">
    <property type="entry name" value="Methyltransf_16"/>
</dbReference>
<dbReference type="SUPFAM" id="SSF53335">
    <property type="entry name" value="S-adenosyl-L-methionine-dependent methyltransferases"/>
    <property type="match status" value="1"/>
</dbReference>
<sequence length="379" mass="42613">MTTTTTSAPLFYIRFLKPPPTECLVGQHFTIVWTIESDLGDQTCWETVPVSISLEGCSQLGLRELNADPKGNSKKKAAALAKPYMLEKVALAREIPLVFDPLRGGGIVTKLVIEHMPGQPLPIGTTVQIQLGIKLAAAARSGPSHSIWQHAYEFQHMWLIPTWSTPMATTVAKQRHGDVKESGDQAERVLIAHQAKVCIREDAVQSIARHVWDCGLGMCQFLSECKLDRKYNSLLELGSGTGLVGIYAAELLGPKRVYLTDLPDALEIMQQNVDLMSDTKVEMLVKELSWGPEKQDQYSDVDLVLLTDVLYNQGSHDVLLDTLDWLLDNDNCRALLTYKERNPDEREFFEKVALRKWKCQRVQSYSHLVCEVYWISKVC</sequence>
<evidence type="ECO:0000313" key="1">
    <source>
        <dbReference type="EMBL" id="KAF1805790.1"/>
    </source>
</evidence>
<dbReference type="Gene3D" id="3.40.50.150">
    <property type="entry name" value="Vaccinia Virus protein VP39"/>
    <property type="match status" value="1"/>
</dbReference>
<dbReference type="InterPro" id="IPR029063">
    <property type="entry name" value="SAM-dependent_MTases_sf"/>
</dbReference>
<dbReference type="PANTHER" id="PTHR14614">
    <property type="entry name" value="HEPATOCELLULAR CARCINOMA-ASSOCIATED ANTIGEN"/>
    <property type="match status" value="1"/>
</dbReference>
<dbReference type="AlphaFoldDB" id="A0A8H4F5Q5"/>
<name>A0A8H4F5Q5_MUCCL</name>
<dbReference type="Pfam" id="PF10294">
    <property type="entry name" value="Methyltransf_16"/>
    <property type="match status" value="1"/>
</dbReference>
<dbReference type="PANTHER" id="PTHR14614:SF132">
    <property type="entry name" value="PROTEIN-LYSINE METHYLTRANSFERASE C42C1.13"/>
    <property type="match status" value="1"/>
</dbReference>
<dbReference type="GO" id="GO:0008168">
    <property type="term" value="F:methyltransferase activity"/>
    <property type="evidence" value="ECO:0007669"/>
    <property type="project" value="UniProtKB-KW"/>
</dbReference>
<protein>
    <submittedName>
        <fullName evidence="1">Putative methyltransferase-domain-containing protein</fullName>
    </submittedName>
</protein>
<comment type="caution">
    <text evidence="1">The sequence shown here is derived from an EMBL/GenBank/DDBJ whole genome shotgun (WGS) entry which is preliminary data.</text>
</comment>
<evidence type="ECO:0000313" key="2">
    <source>
        <dbReference type="Proteomes" id="UP000469890"/>
    </source>
</evidence>
<dbReference type="Proteomes" id="UP000469890">
    <property type="component" value="Unassembled WGS sequence"/>
</dbReference>
<accession>A0A8H4F5Q5</accession>
<keyword evidence="1" id="KW-0808">Transferase</keyword>
<organism evidence="1 2">
    <name type="scientific">Mucor circinelloides f. lusitanicus</name>
    <name type="common">Mucor racemosus var. lusitanicus</name>
    <dbReference type="NCBI Taxonomy" id="29924"/>
    <lineage>
        <taxon>Eukaryota</taxon>
        <taxon>Fungi</taxon>
        <taxon>Fungi incertae sedis</taxon>
        <taxon>Mucoromycota</taxon>
        <taxon>Mucoromycotina</taxon>
        <taxon>Mucoromycetes</taxon>
        <taxon>Mucorales</taxon>
        <taxon>Mucorineae</taxon>
        <taxon>Mucoraceae</taxon>
        <taxon>Mucor</taxon>
    </lineage>
</organism>
<dbReference type="GO" id="GO:0005829">
    <property type="term" value="C:cytosol"/>
    <property type="evidence" value="ECO:0007669"/>
    <property type="project" value="TreeGrafter"/>
</dbReference>
<keyword evidence="1" id="KW-0489">Methyltransferase</keyword>